<keyword evidence="2" id="KW-1185">Reference proteome</keyword>
<organism evidence="1 2">
    <name type="scientific">Geofilum rubicundum JCM 15548</name>
    <dbReference type="NCBI Taxonomy" id="1236989"/>
    <lineage>
        <taxon>Bacteria</taxon>
        <taxon>Pseudomonadati</taxon>
        <taxon>Bacteroidota</taxon>
        <taxon>Bacteroidia</taxon>
        <taxon>Marinilabiliales</taxon>
        <taxon>Marinilabiliaceae</taxon>
        <taxon>Geofilum</taxon>
    </lineage>
</organism>
<dbReference type="RefSeq" id="WP_157482363.1">
    <property type="nucleotide sequence ID" value="NZ_BAZW01000003.1"/>
</dbReference>
<dbReference type="EMBL" id="BAZW01000003">
    <property type="protein sequence ID" value="GAO28562.1"/>
    <property type="molecule type" value="Genomic_DNA"/>
</dbReference>
<gene>
    <name evidence="1" type="ORF">JCM15548_1671</name>
</gene>
<dbReference type="AlphaFoldDB" id="A0A0E9LSL4"/>
<protein>
    <submittedName>
        <fullName evidence="1">Uncharacterized protein</fullName>
    </submittedName>
</protein>
<comment type="caution">
    <text evidence="1">The sequence shown here is derived from an EMBL/GenBank/DDBJ whole genome shotgun (WGS) entry which is preliminary data.</text>
</comment>
<sequence length="79" mass="9435">MPISHAYAFLKRFEKDAEFRWQCNACQDQKELMDMLFHQELSFTPLELENTFNALLVQCQSHEQGEYVLQLKTCLARFM</sequence>
<evidence type="ECO:0000313" key="2">
    <source>
        <dbReference type="Proteomes" id="UP000032900"/>
    </source>
</evidence>
<accession>A0A0E9LSL4</accession>
<proteinExistence type="predicted"/>
<evidence type="ECO:0000313" key="1">
    <source>
        <dbReference type="EMBL" id="GAO28562.1"/>
    </source>
</evidence>
<dbReference type="OrthoDB" id="1122091at2"/>
<dbReference type="Proteomes" id="UP000032900">
    <property type="component" value="Unassembled WGS sequence"/>
</dbReference>
<name>A0A0E9LSL4_9BACT</name>
<reference evidence="1 2" key="1">
    <citation type="journal article" date="2015" name="Microbes Environ.">
        <title>Distribution and evolution of nitrogen fixation genes in the phylum bacteroidetes.</title>
        <authorList>
            <person name="Inoue J."/>
            <person name="Oshima K."/>
            <person name="Suda W."/>
            <person name="Sakamoto M."/>
            <person name="Iino T."/>
            <person name="Noda S."/>
            <person name="Hongoh Y."/>
            <person name="Hattori M."/>
            <person name="Ohkuma M."/>
        </authorList>
    </citation>
    <scope>NUCLEOTIDE SEQUENCE [LARGE SCALE GENOMIC DNA]</scope>
    <source>
        <strain evidence="1">JCM 15548</strain>
    </source>
</reference>